<sequence>MINSTPFQRDFSRYVLLIVFFYLNLAVLLPKLYDKRRLLLYWVCVFVSYVWICTLPFFVFPDNRGSDLRFDFFQNEMSSDKKNIQRFEDFSPPPFENVSTEKGAKFEKENFTRPPKILPHGKGFPPPKMMDREDSFSRKYISGLLPFLFSFLSSFFLYQSIKKKEIERAKAKADLLNLRYQLQPHFLFNTLNSIYSLILMKSDDASEGILKLSNVMRYIVEESENDFVLLSKELFYIKDYIALQLIRTDSSLDFSYEESGNTEGVKIVPMILLNFIENAFKYGYNAEESSKISINVNLDGEKLNFKVFNNIVNYSAADESTKVGMKNTTERLEKLYPGKYSLNIDENKKSYFVELNLDLSS</sequence>
<accession>A0A3D9D5N9</accession>
<keyword evidence="1" id="KW-0812">Transmembrane</keyword>
<dbReference type="InterPro" id="IPR010559">
    <property type="entry name" value="Sig_transdc_His_kin_internal"/>
</dbReference>
<comment type="caution">
    <text evidence="3">The sequence shown here is derived from an EMBL/GenBank/DDBJ whole genome shotgun (WGS) entry which is preliminary data.</text>
</comment>
<gene>
    <name evidence="3" type="ORF">DRF58_00080</name>
</gene>
<feature type="transmembrane region" description="Helical" evidence="1">
    <location>
        <begin position="14"/>
        <end position="32"/>
    </location>
</feature>
<dbReference type="GO" id="GO:0016020">
    <property type="term" value="C:membrane"/>
    <property type="evidence" value="ECO:0007669"/>
    <property type="project" value="InterPro"/>
</dbReference>
<dbReference type="PANTHER" id="PTHR34220:SF7">
    <property type="entry name" value="SENSOR HISTIDINE KINASE YPDA"/>
    <property type="match status" value="1"/>
</dbReference>
<name>A0A3D9D5N9_9FLAO</name>
<feature type="transmembrane region" description="Helical" evidence="1">
    <location>
        <begin position="140"/>
        <end position="158"/>
    </location>
</feature>
<dbReference type="InterPro" id="IPR036890">
    <property type="entry name" value="HATPase_C_sf"/>
</dbReference>
<keyword evidence="4" id="KW-1185">Reference proteome</keyword>
<protein>
    <recommendedName>
        <fullName evidence="2">Signal transduction histidine kinase internal region domain-containing protein</fullName>
    </recommendedName>
</protein>
<keyword evidence="1" id="KW-1133">Transmembrane helix</keyword>
<dbReference type="InterPro" id="IPR050640">
    <property type="entry name" value="Bact_2-comp_sensor_kinase"/>
</dbReference>
<dbReference type="Gene3D" id="3.30.565.10">
    <property type="entry name" value="Histidine kinase-like ATPase, C-terminal domain"/>
    <property type="match status" value="1"/>
</dbReference>
<organism evidence="3 4">
    <name type="scientific">Epilithonimonas hispanica</name>
    <dbReference type="NCBI Taxonomy" id="358687"/>
    <lineage>
        <taxon>Bacteria</taxon>
        <taxon>Pseudomonadati</taxon>
        <taxon>Bacteroidota</taxon>
        <taxon>Flavobacteriia</taxon>
        <taxon>Flavobacteriales</taxon>
        <taxon>Weeksellaceae</taxon>
        <taxon>Chryseobacterium group</taxon>
        <taxon>Epilithonimonas</taxon>
    </lineage>
</organism>
<dbReference type="GO" id="GO:0000155">
    <property type="term" value="F:phosphorelay sensor kinase activity"/>
    <property type="evidence" value="ECO:0007669"/>
    <property type="project" value="InterPro"/>
</dbReference>
<dbReference type="AlphaFoldDB" id="A0A3D9D5N9"/>
<dbReference type="PANTHER" id="PTHR34220">
    <property type="entry name" value="SENSOR HISTIDINE KINASE YPDA"/>
    <property type="match status" value="1"/>
</dbReference>
<dbReference type="Proteomes" id="UP000256326">
    <property type="component" value="Unassembled WGS sequence"/>
</dbReference>
<evidence type="ECO:0000313" key="4">
    <source>
        <dbReference type="Proteomes" id="UP000256326"/>
    </source>
</evidence>
<evidence type="ECO:0000313" key="3">
    <source>
        <dbReference type="EMBL" id="REC73191.1"/>
    </source>
</evidence>
<feature type="domain" description="Signal transduction histidine kinase internal region" evidence="2">
    <location>
        <begin position="174"/>
        <end position="250"/>
    </location>
</feature>
<evidence type="ECO:0000259" key="2">
    <source>
        <dbReference type="Pfam" id="PF06580"/>
    </source>
</evidence>
<feature type="transmembrane region" description="Helical" evidence="1">
    <location>
        <begin position="39"/>
        <end position="60"/>
    </location>
</feature>
<reference evidence="3 4" key="1">
    <citation type="journal article" date="2006" name="Int. J. Syst. Evol. Microbiol.">
        <title>Chryseobacterium hispanicum sp. nov., isolated from the drinking water distribution system of Sevilla, Spain.</title>
        <authorList>
            <person name="Gallego V."/>
            <person name="Garcia M.T."/>
            <person name="Ventosa A."/>
        </authorList>
    </citation>
    <scope>NUCLEOTIDE SEQUENCE [LARGE SCALE GENOMIC DNA]</scope>
    <source>
        <strain evidence="3 4">KCTC 22104</strain>
    </source>
</reference>
<dbReference type="EMBL" id="QNUG01000001">
    <property type="protein sequence ID" value="REC73191.1"/>
    <property type="molecule type" value="Genomic_DNA"/>
</dbReference>
<proteinExistence type="predicted"/>
<evidence type="ECO:0000256" key="1">
    <source>
        <dbReference type="SAM" id="Phobius"/>
    </source>
</evidence>
<dbReference type="SUPFAM" id="SSF55874">
    <property type="entry name" value="ATPase domain of HSP90 chaperone/DNA topoisomerase II/histidine kinase"/>
    <property type="match status" value="1"/>
</dbReference>
<dbReference type="Pfam" id="PF06580">
    <property type="entry name" value="His_kinase"/>
    <property type="match status" value="1"/>
</dbReference>
<keyword evidence="1" id="KW-0472">Membrane</keyword>